<dbReference type="SMART" id="SM00849">
    <property type="entry name" value="Lactamase_B"/>
    <property type="match status" value="1"/>
</dbReference>
<reference evidence="6" key="1">
    <citation type="submission" date="2020-08" db="EMBL/GenBank/DDBJ databases">
        <title>Genome public.</title>
        <authorList>
            <person name="Liu C."/>
            <person name="Sun Q."/>
        </authorList>
    </citation>
    <scope>NUCLEOTIDE SEQUENCE</scope>
    <source>
        <strain evidence="6">NSJ-12</strain>
    </source>
</reference>
<accession>A0A926EJB3</accession>
<keyword evidence="7" id="KW-1185">Reference proteome</keyword>
<dbReference type="Proteomes" id="UP000655830">
    <property type="component" value="Unassembled WGS sequence"/>
</dbReference>
<evidence type="ECO:0000256" key="1">
    <source>
        <dbReference type="ARBA" id="ARBA00001947"/>
    </source>
</evidence>
<dbReference type="RefSeq" id="WP_249334378.1">
    <property type="nucleotide sequence ID" value="NZ_JACRSY010000052.1"/>
</dbReference>
<comment type="caution">
    <text evidence="6">The sequence shown here is derived from an EMBL/GenBank/DDBJ whole genome shotgun (WGS) entry which is preliminary data.</text>
</comment>
<evidence type="ECO:0000256" key="3">
    <source>
        <dbReference type="ARBA" id="ARBA00022801"/>
    </source>
</evidence>
<evidence type="ECO:0000313" key="6">
    <source>
        <dbReference type="EMBL" id="MBC8581449.1"/>
    </source>
</evidence>
<gene>
    <name evidence="6" type="ORF">H8718_18320</name>
</gene>
<dbReference type="InterPro" id="IPR051453">
    <property type="entry name" value="MBL_Glyoxalase_II"/>
</dbReference>
<keyword evidence="2" id="KW-0479">Metal-binding</keyword>
<dbReference type="InterPro" id="IPR036866">
    <property type="entry name" value="RibonucZ/Hydroxyglut_hydro"/>
</dbReference>
<proteinExistence type="predicted"/>
<dbReference type="GO" id="GO:0046872">
    <property type="term" value="F:metal ion binding"/>
    <property type="evidence" value="ECO:0007669"/>
    <property type="project" value="UniProtKB-KW"/>
</dbReference>
<evidence type="ECO:0000256" key="2">
    <source>
        <dbReference type="ARBA" id="ARBA00022723"/>
    </source>
</evidence>
<dbReference type="PANTHER" id="PTHR46233">
    <property type="entry name" value="HYDROXYACYLGLUTATHIONE HYDROLASE GLOC"/>
    <property type="match status" value="1"/>
</dbReference>
<keyword evidence="4" id="KW-0862">Zinc</keyword>
<name>A0A926EJB3_9FIRM</name>
<protein>
    <submittedName>
        <fullName evidence="6">MBL fold metallo-hydrolase</fullName>
    </submittedName>
</protein>
<dbReference type="Gene3D" id="3.60.15.10">
    <property type="entry name" value="Ribonuclease Z/Hydroxyacylglutathione hydrolase-like"/>
    <property type="match status" value="1"/>
</dbReference>
<evidence type="ECO:0000313" key="7">
    <source>
        <dbReference type="Proteomes" id="UP000655830"/>
    </source>
</evidence>
<dbReference type="EMBL" id="JACRSY010000052">
    <property type="protein sequence ID" value="MBC8581449.1"/>
    <property type="molecule type" value="Genomic_DNA"/>
</dbReference>
<dbReference type="InterPro" id="IPR001279">
    <property type="entry name" value="Metallo-B-lactamas"/>
</dbReference>
<dbReference type="GO" id="GO:0016787">
    <property type="term" value="F:hydrolase activity"/>
    <property type="evidence" value="ECO:0007669"/>
    <property type="project" value="UniProtKB-KW"/>
</dbReference>
<evidence type="ECO:0000259" key="5">
    <source>
        <dbReference type="SMART" id="SM00849"/>
    </source>
</evidence>
<keyword evidence="3" id="KW-0378">Hydrolase</keyword>
<sequence length="213" mass="23639">MKIERVTVGMLQEQTYFAIDEKTKQAFIIDPGADEYALIHKIDTDGLKVEKILLTHGHFDHIGAAAAIKAHTNCEIVIHEEGKRYLEDPRYNLSTAFGDGAMTLQADQYVKDGDVVQVEGTDLKFEVIHAPGHTLDGVTYYNDAHKAAFVGDIIFKGSIGRTDFIGGDMATLIRSIRAGIFTLEREVTLYPGHGDPTTVGFEVLNNPYFNMFE</sequence>
<comment type="cofactor">
    <cofactor evidence="1">
        <name>Zn(2+)</name>
        <dbReference type="ChEBI" id="CHEBI:29105"/>
    </cofactor>
</comment>
<evidence type="ECO:0000256" key="4">
    <source>
        <dbReference type="ARBA" id="ARBA00022833"/>
    </source>
</evidence>
<dbReference type="PANTHER" id="PTHR46233:SF3">
    <property type="entry name" value="HYDROXYACYLGLUTATHIONE HYDROLASE GLOC"/>
    <property type="match status" value="1"/>
</dbReference>
<organism evidence="6 7">
    <name type="scientific">Zhenhengia yiwuensis</name>
    <dbReference type="NCBI Taxonomy" id="2763666"/>
    <lineage>
        <taxon>Bacteria</taxon>
        <taxon>Bacillati</taxon>
        <taxon>Bacillota</taxon>
        <taxon>Clostridia</taxon>
        <taxon>Lachnospirales</taxon>
        <taxon>Lachnospiraceae</taxon>
        <taxon>Zhenhengia</taxon>
    </lineage>
</organism>
<dbReference type="SUPFAM" id="SSF56281">
    <property type="entry name" value="Metallo-hydrolase/oxidoreductase"/>
    <property type="match status" value="1"/>
</dbReference>
<dbReference type="Pfam" id="PF00753">
    <property type="entry name" value="Lactamase_B"/>
    <property type="match status" value="1"/>
</dbReference>
<dbReference type="AlphaFoldDB" id="A0A926EJB3"/>
<feature type="domain" description="Metallo-beta-lactamase" evidence="5">
    <location>
        <begin position="12"/>
        <end position="193"/>
    </location>
</feature>
<dbReference type="CDD" id="cd06262">
    <property type="entry name" value="metallo-hydrolase-like_MBL-fold"/>
    <property type="match status" value="1"/>
</dbReference>